<organism evidence="2 3">
    <name type="scientific">Coccidioides immitis RMSCC 3703</name>
    <dbReference type="NCBI Taxonomy" id="454286"/>
    <lineage>
        <taxon>Eukaryota</taxon>
        <taxon>Fungi</taxon>
        <taxon>Dikarya</taxon>
        <taxon>Ascomycota</taxon>
        <taxon>Pezizomycotina</taxon>
        <taxon>Eurotiomycetes</taxon>
        <taxon>Eurotiomycetidae</taxon>
        <taxon>Onygenales</taxon>
        <taxon>Onygenaceae</taxon>
        <taxon>Coccidioides</taxon>
    </lineage>
</organism>
<feature type="compositionally biased region" description="Basic and acidic residues" evidence="1">
    <location>
        <begin position="1"/>
        <end position="10"/>
    </location>
</feature>
<proteinExistence type="predicted"/>
<name>A0A0J8R2Q0_COCIT</name>
<dbReference type="AlphaFoldDB" id="A0A0J8R2Q0"/>
<evidence type="ECO:0000256" key="1">
    <source>
        <dbReference type="SAM" id="MobiDB-lite"/>
    </source>
</evidence>
<feature type="region of interest" description="Disordered" evidence="1">
    <location>
        <begin position="69"/>
        <end position="101"/>
    </location>
</feature>
<gene>
    <name evidence="2" type="ORF">CISG_07348</name>
</gene>
<dbReference type="EMBL" id="DS268169">
    <property type="protein sequence ID" value="KMU79041.1"/>
    <property type="molecule type" value="Genomic_DNA"/>
</dbReference>
<sequence>MHGKQSRENRWNGVGSLQLEPSELDDERDENTAEHWNWTLRRVARRGESEGVGGKWYLDGTRFSRPVYARLRGTEQVPFPKNPPPRPTDSGGEQRGASQSECLERRLGFELAAVIGWI</sequence>
<evidence type="ECO:0000313" key="3">
    <source>
        <dbReference type="Proteomes" id="UP000054559"/>
    </source>
</evidence>
<reference evidence="3" key="1">
    <citation type="journal article" date="2010" name="Genome Res.">
        <title>Population genomic sequencing of Coccidioides fungi reveals recent hybridization and transposon control.</title>
        <authorList>
            <person name="Neafsey D.E."/>
            <person name="Barker B.M."/>
            <person name="Sharpton T.J."/>
            <person name="Stajich J.E."/>
            <person name="Park D.J."/>
            <person name="Whiston E."/>
            <person name="Hung C.-Y."/>
            <person name="McMahan C."/>
            <person name="White J."/>
            <person name="Sykes S."/>
            <person name="Heiman D."/>
            <person name="Young S."/>
            <person name="Zeng Q."/>
            <person name="Abouelleil A."/>
            <person name="Aftuck L."/>
            <person name="Bessette D."/>
            <person name="Brown A."/>
            <person name="FitzGerald M."/>
            <person name="Lui A."/>
            <person name="Macdonald J.P."/>
            <person name="Priest M."/>
            <person name="Orbach M.J."/>
            <person name="Galgiani J.N."/>
            <person name="Kirkland T.N."/>
            <person name="Cole G.T."/>
            <person name="Birren B.W."/>
            <person name="Henn M.R."/>
            <person name="Taylor J.W."/>
            <person name="Rounsley S.D."/>
        </authorList>
    </citation>
    <scope>NUCLEOTIDE SEQUENCE [LARGE SCALE GENOMIC DNA]</scope>
    <source>
        <strain evidence="3">RMSCC 3703</strain>
    </source>
</reference>
<evidence type="ECO:0000313" key="2">
    <source>
        <dbReference type="EMBL" id="KMU79041.1"/>
    </source>
</evidence>
<accession>A0A0J8R2Q0</accession>
<feature type="region of interest" description="Disordered" evidence="1">
    <location>
        <begin position="1"/>
        <end position="31"/>
    </location>
</feature>
<protein>
    <submittedName>
        <fullName evidence="2">Uncharacterized protein</fullName>
    </submittedName>
</protein>
<dbReference type="Proteomes" id="UP000054559">
    <property type="component" value="Unassembled WGS sequence"/>
</dbReference>